<dbReference type="EC" id="2.7.13.3" evidence="5"/>
<dbReference type="Pfam" id="PF00512">
    <property type="entry name" value="HisKA"/>
    <property type="match status" value="1"/>
</dbReference>
<keyword evidence="15 22" id="KW-1133">Transmembrane helix</keyword>
<dbReference type="InterPro" id="IPR029016">
    <property type="entry name" value="GAF-like_dom_sf"/>
</dbReference>
<evidence type="ECO:0000256" key="5">
    <source>
        <dbReference type="ARBA" id="ARBA00012438"/>
    </source>
</evidence>
<keyword evidence="26" id="KW-1185">Reference proteome</keyword>
<dbReference type="PROSITE" id="PS50110">
    <property type="entry name" value="RESPONSE_REGULATORY"/>
    <property type="match status" value="1"/>
</dbReference>
<keyword evidence="19" id="KW-1015">Disulfide bond</keyword>
<keyword evidence="9" id="KW-0479">Metal-binding</keyword>
<evidence type="ECO:0000256" key="15">
    <source>
        <dbReference type="ARBA" id="ARBA00022989"/>
    </source>
</evidence>
<feature type="transmembrane region" description="Helical" evidence="22">
    <location>
        <begin position="237"/>
        <end position="255"/>
    </location>
</feature>
<dbReference type="InterPro" id="IPR003018">
    <property type="entry name" value="GAF"/>
</dbReference>
<organism evidence="25 26">
    <name type="scientific">Adiantum capillus-veneris</name>
    <name type="common">Maidenhair fern</name>
    <dbReference type="NCBI Taxonomy" id="13818"/>
    <lineage>
        <taxon>Eukaryota</taxon>
        <taxon>Viridiplantae</taxon>
        <taxon>Streptophyta</taxon>
        <taxon>Embryophyta</taxon>
        <taxon>Tracheophyta</taxon>
        <taxon>Polypodiopsida</taxon>
        <taxon>Polypodiidae</taxon>
        <taxon>Polypodiales</taxon>
        <taxon>Pteridineae</taxon>
        <taxon>Pteridaceae</taxon>
        <taxon>Vittarioideae</taxon>
        <taxon>Adiantum</taxon>
    </lineage>
</organism>
<dbReference type="Pfam" id="PF02518">
    <property type="entry name" value="HATPase_c"/>
    <property type="match status" value="1"/>
</dbReference>
<protein>
    <recommendedName>
        <fullName evidence="5">histidine kinase</fullName>
        <ecNumber evidence="5">2.7.13.3</ecNumber>
    </recommendedName>
</protein>
<keyword evidence="14" id="KW-0067">ATP-binding</keyword>
<keyword evidence="20" id="KW-0675">Receptor</keyword>
<dbReference type="AlphaFoldDB" id="A0A9D4UGQ5"/>
<evidence type="ECO:0000256" key="20">
    <source>
        <dbReference type="ARBA" id="ARBA00023170"/>
    </source>
</evidence>
<dbReference type="InterPro" id="IPR003594">
    <property type="entry name" value="HATPase_dom"/>
</dbReference>
<evidence type="ECO:0000256" key="1">
    <source>
        <dbReference type="ARBA" id="ARBA00000085"/>
    </source>
</evidence>
<dbReference type="InterPro" id="IPR004358">
    <property type="entry name" value="Sig_transdc_His_kin-like_C"/>
</dbReference>
<dbReference type="Pfam" id="PF00072">
    <property type="entry name" value="Response_reg"/>
    <property type="match status" value="1"/>
</dbReference>
<comment type="caution">
    <text evidence="25">The sequence shown here is derived from an EMBL/GenBank/DDBJ whole genome shotgun (WGS) entry which is preliminary data.</text>
</comment>
<keyword evidence="11" id="KW-0936">Ethylene signaling pathway</keyword>
<dbReference type="FunFam" id="1.10.287.130:FF:000004">
    <property type="entry name" value="Ethylene receptor 1"/>
    <property type="match status" value="1"/>
</dbReference>
<dbReference type="SUPFAM" id="SSF52172">
    <property type="entry name" value="CheY-like"/>
    <property type="match status" value="1"/>
</dbReference>
<evidence type="ECO:0000256" key="18">
    <source>
        <dbReference type="ARBA" id="ARBA00023136"/>
    </source>
</evidence>
<feature type="transmembrane region" description="Helical" evidence="22">
    <location>
        <begin position="261"/>
        <end position="288"/>
    </location>
</feature>
<sequence length="953" mass="105945">MLARRSSSEEKYEKMQNGSRFQDTCISSTSWDQSTEVAHSFSEEDRRLVLLGLAPCIEMLSLQKAENMHAWVATCLILWRGPGIQNLHRDNDAQQDILAAAATNYCGQLFEAGNGLVALGGGSLCIGPSLWGSFPPRGSMASGRKDTVLQLLSGTFCSLALHPVLLLDMIDKEEQELITMAKMSVFVVPCAIFIMLMIAVSLTPVGATAPQHKLSSCCAPGGWDMESMIQYQLASDFFIAFAYFSIPLELLYFISRTEVFPFWWVVAQFGAFIVLCGLTHLAAMWTYAPHSFNVMLTQTILKVLTALVSCATAISLVHIIPVLLHVKVRELFLRNKAEELNREMDLIRRQEEAGRHVRMLTQEIRRSLDRHTILAIMLEELGKTLHLENCTIWMPDTQRTAMELTHELKRRSVQVHTPVFVPTDDELVKAVQSSTKAVIVPADSVLGMASSHDAALLGPMVAVRLPLLRCSNFKGGTPQRLDTLYAVMVLGLPKGTGREWGPSELEIVETVSDQVAVALSHAAILEESHRIQDQLVEQNKALQLVRKEAETAVLARNEFLVVMNHEMRIPLHSIRALSSLLQEFNLSPEQRSLVETVAKSSGLMSNIINDMVDYSRLEDGSLMLEHRPFKLPALFREAANFAIPMARSKGIRFSLELSDELPQHVIGDEKRLLQVTLNLIENALKSTTQGNILVSVCIHEGQEMIRWGDHCKSVRRPAVRDDFVVLRTEVRDTGMGFAEGDISKLFQKFVQPENVTANHAGGAGLKLAVCQKIVQLMNGHIWVESAGPGLGSVVTFTVNLQLQPSSHGVPREETLYKEDLKGLKVLISDDNLINRTVTKQLLEKLGCQATVVESGRQCLATLAQPGSMYKLLILDLWMPEMDGYEVAIRIQKNIRLERRPLVVALTADTDKSTQDRCLKVGMDGVILKPVSLVEISSKLCKILLRAKRFHGSE</sequence>
<evidence type="ECO:0000256" key="11">
    <source>
        <dbReference type="ARBA" id="ARBA00022745"/>
    </source>
</evidence>
<dbReference type="InterPro" id="IPR005467">
    <property type="entry name" value="His_kinase_dom"/>
</dbReference>
<keyword evidence="17" id="KW-0902">Two-component regulatory system</keyword>
<dbReference type="GO" id="GO:0010105">
    <property type="term" value="P:negative regulation of ethylene-activated signaling pathway"/>
    <property type="evidence" value="ECO:0007669"/>
    <property type="project" value="UniProtKB-ARBA"/>
</dbReference>
<dbReference type="SMART" id="SM00065">
    <property type="entry name" value="GAF"/>
    <property type="match status" value="1"/>
</dbReference>
<keyword evidence="13" id="KW-0256">Endoplasmic reticulum</keyword>
<evidence type="ECO:0000256" key="22">
    <source>
        <dbReference type="SAM" id="Phobius"/>
    </source>
</evidence>
<gene>
    <name evidence="25" type="ORF">GOP47_0017890</name>
</gene>
<keyword evidence="12" id="KW-0418">Kinase</keyword>
<dbReference type="InterPro" id="IPR011006">
    <property type="entry name" value="CheY-like_superfamily"/>
</dbReference>
<name>A0A9D4UGQ5_ADICA</name>
<keyword evidence="18 22" id="KW-0472">Membrane</keyword>
<dbReference type="InterPro" id="IPR001789">
    <property type="entry name" value="Sig_transdc_resp-reg_receiver"/>
</dbReference>
<evidence type="ECO:0000256" key="3">
    <source>
        <dbReference type="ARBA" id="ARBA00004477"/>
    </source>
</evidence>
<feature type="transmembrane region" description="Helical" evidence="22">
    <location>
        <begin position="300"/>
        <end position="324"/>
    </location>
</feature>
<evidence type="ECO:0000256" key="21">
    <source>
        <dbReference type="PROSITE-ProRule" id="PRU00169"/>
    </source>
</evidence>
<dbReference type="InterPro" id="IPR036097">
    <property type="entry name" value="HisK_dim/P_sf"/>
</dbReference>
<evidence type="ECO:0000256" key="16">
    <source>
        <dbReference type="ARBA" id="ARBA00023008"/>
    </source>
</evidence>
<comment type="cofactor">
    <cofactor evidence="2">
        <name>Cu cation</name>
        <dbReference type="ChEBI" id="CHEBI:23378"/>
    </cofactor>
</comment>
<dbReference type="SMART" id="SM00448">
    <property type="entry name" value="REC"/>
    <property type="match status" value="1"/>
</dbReference>
<evidence type="ECO:0000256" key="7">
    <source>
        <dbReference type="ARBA" id="ARBA00022679"/>
    </source>
</evidence>
<dbReference type="InterPro" id="IPR058544">
    <property type="entry name" value="ETR1_N"/>
</dbReference>
<dbReference type="OrthoDB" id="60033at2759"/>
<evidence type="ECO:0000256" key="13">
    <source>
        <dbReference type="ARBA" id="ARBA00022824"/>
    </source>
</evidence>
<dbReference type="Proteomes" id="UP000886520">
    <property type="component" value="Chromosome 17"/>
</dbReference>
<dbReference type="GO" id="GO:0046872">
    <property type="term" value="F:metal ion binding"/>
    <property type="evidence" value="ECO:0007669"/>
    <property type="project" value="UniProtKB-KW"/>
</dbReference>
<reference evidence="25" key="1">
    <citation type="submission" date="2021-01" db="EMBL/GenBank/DDBJ databases">
        <title>Adiantum capillus-veneris genome.</title>
        <authorList>
            <person name="Fang Y."/>
            <person name="Liao Q."/>
        </authorList>
    </citation>
    <scope>NUCLEOTIDE SEQUENCE</scope>
    <source>
        <strain evidence="25">H3</strain>
        <tissue evidence="25">Leaf</tissue>
    </source>
</reference>
<dbReference type="GO" id="GO:0038199">
    <property type="term" value="F:ethylene receptor activity"/>
    <property type="evidence" value="ECO:0007669"/>
    <property type="project" value="TreeGrafter"/>
</dbReference>
<dbReference type="Pfam" id="PF25487">
    <property type="entry name" value="ETR1_N"/>
    <property type="match status" value="1"/>
</dbReference>
<dbReference type="SUPFAM" id="SSF55781">
    <property type="entry name" value="GAF domain-like"/>
    <property type="match status" value="1"/>
</dbReference>
<keyword evidence="10" id="KW-0547">Nucleotide-binding</keyword>
<dbReference type="PANTHER" id="PTHR24423">
    <property type="entry name" value="TWO-COMPONENT SENSOR HISTIDINE KINASE"/>
    <property type="match status" value="1"/>
</dbReference>
<dbReference type="Pfam" id="PF01590">
    <property type="entry name" value="GAF"/>
    <property type="match status" value="1"/>
</dbReference>
<dbReference type="SUPFAM" id="SSF47384">
    <property type="entry name" value="Homodimeric domain of signal transducing histidine kinase"/>
    <property type="match status" value="1"/>
</dbReference>
<dbReference type="Gene3D" id="3.30.450.40">
    <property type="match status" value="1"/>
</dbReference>
<feature type="modified residue" description="4-aspartylphosphate" evidence="21">
    <location>
        <position position="875"/>
    </location>
</feature>
<evidence type="ECO:0000256" key="6">
    <source>
        <dbReference type="ARBA" id="ARBA00022553"/>
    </source>
</evidence>
<keyword evidence="7" id="KW-0808">Transferase</keyword>
<dbReference type="PANTHER" id="PTHR24423:SF633">
    <property type="entry name" value="ETHYLENE RECEPTOR 2"/>
    <property type="match status" value="1"/>
</dbReference>
<evidence type="ECO:0000313" key="25">
    <source>
        <dbReference type="EMBL" id="KAI5067362.1"/>
    </source>
</evidence>
<dbReference type="CDD" id="cd00082">
    <property type="entry name" value="HisKA"/>
    <property type="match status" value="1"/>
</dbReference>
<dbReference type="InterPro" id="IPR036890">
    <property type="entry name" value="HATPase_C_sf"/>
</dbReference>
<comment type="catalytic activity">
    <reaction evidence="1">
        <text>ATP + protein L-histidine = ADP + protein N-phospho-L-histidine.</text>
        <dbReference type="EC" id="2.7.13.3"/>
    </reaction>
</comment>
<dbReference type="PROSITE" id="PS50109">
    <property type="entry name" value="HIS_KIN"/>
    <property type="match status" value="1"/>
</dbReference>
<evidence type="ECO:0000256" key="17">
    <source>
        <dbReference type="ARBA" id="ARBA00023012"/>
    </source>
</evidence>
<feature type="domain" description="Response regulatory" evidence="24">
    <location>
        <begin position="824"/>
        <end position="943"/>
    </location>
</feature>
<dbReference type="GO" id="GO:0000155">
    <property type="term" value="F:phosphorelay sensor kinase activity"/>
    <property type="evidence" value="ECO:0007669"/>
    <property type="project" value="InterPro"/>
</dbReference>
<accession>A0A9D4UGQ5</accession>
<dbReference type="Gene3D" id="3.40.50.2300">
    <property type="match status" value="1"/>
</dbReference>
<proteinExistence type="inferred from homology"/>
<feature type="domain" description="Histidine kinase" evidence="23">
    <location>
        <begin position="562"/>
        <end position="802"/>
    </location>
</feature>
<evidence type="ECO:0000259" key="24">
    <source>
        <dbReference type="PROSITE" id="PS50110"/>
    </source>
</evidence>
<evidence type="ECO:0000313" key="26">
    <source>
        <dbReference type="Proteomes" id="UP000886520"/>
    </source>
</evidence>
<dbReference type="CDD" id="cd19933">
    <property type="entry name" value="REC_ETR-like"/>
    <property type="match status" value="1"/>
</dbReference>
<dbReference type="GO" id="GO:0005524">
    <property type="term" value="F:ATP binding"/>
    <property type="evidence" value="ECO:0007669"/>
    <property type="project" value="UniProtKB-KW"/>
</dbReference>
<feature type="transmembrane region" description="Helical" evidence="22">
    <location>
        <begin position="147"/>
        <end position="166"/>
    </location>
</feature>
<dbReference type="FunFam" id="3.30.565.10:FF:000030">
    <property type="entry name" value="Ethylene receptor 1"/>
    <property type="match status" value="1"/>
</dbReference>
<keyword evidence="6 21" id="KW-0597">Phosphoprotein</keyword>
<dbReference type="GO" id="GO:0051740">
    <property type="term" value="F:ethylene binding"/>
    <property type="evidence" value="ECO:0007669"/>
    <property type="project" value="TreeGrafter"/>
</dbReference>
<dbReference type="GO" id="GO:0005789">
    <property type="term" value="C:endoplasmic reticulum membrane"/>
    <property type="evidence" value="ECO:0007669"/>
    <property type="project" value="UniProtKB-SubCell"/>
</dbReference>
<evidence type="ECO:0000256" key="9">
    <source>
        <dbReference type="ARBA" id="ARBA00022723"/>
    </source>
</evidence>
<evidence type="ECO:0000256" key="4">
    <source>
        <dbReference type="ARBA" id="ARBA00009842"/>
    </source>
</evidence>
<dbReference type="EMBL" id="JABFUD020000017">
    <property type="protein sequence ID" value="KAI5067362.1"/>
    <property type="molecule type" value="Genomic_DNA"/>
</dbReference>
<keyword evidence="8 22" id="KW-0812">Transmembrane</keyword>
<evidence type="ECO:0000256" key="2">
    <source>
        <dbReference type="ARBA" id="ARBA00001935"/>
    </source>
</evidence>
<dbReference type="SMART" id="SM00387">
    <property type="entry name" value="HATPase_c"/>
    <property type="match status" value="1"/>
</dbReference>
<comment type="similarity">
    <text evidence="4">Belongs to the ethylene receptor family.</text>
</comment>
<dbReference type="InterPro" id="IPR003661">
    <property type="entry name" value="HisK_dim/P_dom"/>
</dbReference>
<evidence type="ECO:0000256" key="12">
    <source>
        <dbReference type="ARBA" id="ARBA00022777"/>
    </source>
</evidence>
<keyword evidence="16" id="KW-0186">Copper</keyword>
<feature type="transmembrane region" description="Helical" evidence="22">
    <location>
        <begin position="186"/>
        <end position="205"/>
    </location>
</feature>
<dbReference type="SMART" id="SM00388">
    <property type="entry name" value="HisKA"/>
    <property type="match status" value="1"/>
</dbReference>
<dbReference type="PRINTS" id="PR00344">
    <property type="entry name" value="BCTRLSENSOR"/>
</dbReference>
<evidence type="ECO:0000256" key="14">
    <source>
        <dbReference type="ARBA" id="ARBA00022840"/>
    </source>
</evidence>
<evidence type="ECO:0000256" key="8">
    <source>
        <dbReference type="ARBA" id="ARBA00022692"/>
    </source>
</evidence>
<dbReference type="Gene3D" id="3.30.565.10">
    <property type="entry name" value="Histidine kinase-like ATPase, C-terminal domain"/>
    <property type="match status" value="1"/>
</dbReference>
<dbReference type="Gene3D" id="1.10.287.130">
    <property type="match status" value="1"/>
</dbReference>
<dbReference type="SUPFAM" id="SSF55874">
    <property type="entry name" value="ATPase domain of HSP90 chaperone/DNA topoisomerase II/histidine kinase"/>
    <property type="match status" value="1"/>
</dbReference>
<evidence type="ECO:0000256" key="19">
    <source>
        <dbReference type="ARBA" id="ARBA00023157"/>
    </source>
</evidence>
<evidence type="ECO:0000259" key="23">
    <source>
        <dbReference type="PROSITE" id="PS50109"/>
    </source>
</evidence>
<comment type="subcellular location">
    <subcellularLocation>
        <location evidence="3">Endoplasmic reticulum membrane</location>
        <topology evidence="3">Multi-pass membrane protein</topology>
    </subcellularLocation>
</comment>
<evidence type="ECO:0000256" key="10">
    <source>
        <dbReference type="ARBA" id="ARBA00022741"/>
    </source>
</evidence>